<dbReference type="InterPro" id="IPR045344">
    <property type="entry name" value="C-JID"/>
</dbReference>
<dbReference type="GO" id="GO:0007165">
    <property type="term" value="P:signal transduction"/>
    <property type="evidence" value="ECO:0007669"/>
    <property type="project" value="InterPro"/>
</dbReference>
<evidence type="ECO:0000313" key="10">
    <source>
        <dbReference type="Proteomes" id="UP000030687"/>
    </source>
</evidence>
<dbReference type="InterPro" id="IPR058192">
    <property type="entry name" value="WHD_ROQ1-like"/>
</dbReference>
<evidence type="ECO:0000256" key="7">
    <source>
        <dbReference type="ARBA" id="ARBA00047304"/>
    </source>
</evidence>
<evidence type="ECO:0000256" key="2">
    <source>
        <dbReference type="ARBA" id="ARBA00022614"/>
    </source>
</evidence>
<dbReference type="Pfam" id="PF23282">
    <property type="entry name" value="WHD_ROQ1"/>
    <property type="match status" value="1"/>
</dbReference>
<keyword evidence="5" id="KW-0611">Plant defense</keyword>
<dbReference type="PRINTS" id="PR00364">
    <property type="entry name" value="DISEASERSIST"/>
</dbReference>
<dbReference type="SUPFAM" id="SSF52200">
    <property type="entry name" value="Toll/Interleukin receptor TIR domain"/>
    <property type="match status" value="1"/>
</dbReference>
<dbReference type="GO" id="GO:0043531">
    <property type="term" value="F:ADP binding"/>
    <property type="evidence" value="ECO:0007669"/>
    <property type="project" value="InterPro"/>
</dbReference>
<organism evidence="9 10">
    <name type="scientific">Citrus clementina</name>
    <name type="common">Clementine</name>
    <name type="synonym">Citrus deliciosa x Citrus sinensis</name>
    <dbReference type="NCBI Taxonomy" id="85681"/>
    <lineage>
        <taxon>Eukaryota</taxon>
        <taxon>Viridiplantae</taxon>
        <taxon>Streptophyta</taxon>
        <taxon>Embryophyta</taxon>
        <taxon>Tracheophyta</taxon>
        <taxon>Spermatophyta</taxon>
        <taxon>Magnoliopsida</taxon>
        <taxon>eudicotyledons</taxon>
        <taxon>Gunneridae</taxon>
        <taxon>Pentapetalae</taxon>
        <taxon>rosids</taxon>
        <taxon>malvids</taxon>
        <taxon>Sapindales</taxon>
        <taxon>Rutaceae</taxon>
        <taxon>Aurantioideae</taxon>
        <taxon>Citrus</taxon>
    </lineage>
</organism>
<evidence type="ECO:0000256" key="4">
    <source>
        <dbReference type="ARBA" id="ARBA00022801"/>
    </source>
</evidence>
<dbReference type="Pfam" id="PF00560">
    <property type="entry name" value="LRR_1"/>
    <property type="match status" value="1"/>
</dbReference>
<keyword evidence="3" id="KW-0677">Repeat</keyword>
<dbReference type="Gene3D" id="3.40.50.300">
    <property type="entry name" value="P-loop containing nucleotide triphosphate hydrolases"/>
    <property type="match status" value="1"/>
</dbReference>
<dbReference type="InterPro" id="IPR032675">
    <property type="entry name" value="LRR_dom_sf"/>
</dbReference>
<dbReference type="EC" id="3.2.2.6" evidence="1"/>
<sequence length="1231" mass="139494">MASTSIQNISHWKYDAFLRFRGADTRKRFTGHLYAASKNKELYVFKDDKELERGRSIPLELLKAIEESRISIIVFSQNYASSTWCLDELVKIVECKNAEDQIFPIFYDMEPTVVRKQTRNFHEAFAKHEEVFRDNKEKVQKWRDILKEVANISGWELKQSNESKLIEEIVNVVSSKIRTKPETLKELVGMDSRCEKLRFLMDSGSSDVRMIGICGMGGLGKTARVVYDLISHEFEASGFLANVREISGKGGLVSLQRQLLSQLLKLADNSIWNVFDGIDMLGSRLQRKKALVIDDVVDVKQLQSLAGNREWFGSGSRIIITSRDEQLLKTHGVDEVYRPHGLNYDEALQLFIMKAFKTYQPLQECVQLSARVIRYAGGLPLAVEVLGSFLSGRSVDEWRSTLERLEIEPPSEILDILQISFDGLQELEKKIFLDVACFFKGNDRDYVTNFLEGCGFHPVIGIRVLIEKCLITVHNNTLWMHDLLQELGQQIVQRQSPEEPGKRSRLWKEEEVCHVLTESTGTELVEGIVLDNYHLQNEVYLCASAKAFSKMTNLRLLKICNPQLPNGLEYLSNWLRLLDWHGYPLKFLPSNLQMDKTIEINMSYSRIGELWKGIKRLDKLKVMILSHSENLIRMPDFTGAPNLEKLILEGCTRLYEIHPSLLLHNKLIILNMKDCTSLITLPGKILMKSLEKLVLSGCSKLKKFPDIVGSMECLSKLLLDGTAIEELPLSIKLLSKLVLLALNNCKNLKSLPTTISGLKCLSTLDVSGDLKFREFPGIVEHMEHLSELHLEGTAIRGLPLSIELLSGLVLLNLKNCRSLEILPVTVSSLKCLRTLKLSGCSKLKKFPEIVRSMKDLSEIFLDGTSIKEVPSSIELLTKLELLNLSDCKNLVRLPSSIIALKSLKTLNLSGCFKLENVPETLGQIECLEELDISGTAVPHSTSWYSYIPINLMRKSVALKLPSLSGLCSLRKLNLTDCNLMEGALPSDIGNLCSLEELYLSKNSFVSLPTSITRLSKLWNIELEDCKRLQSLPQLPPNIREVRVNGCASLVTLLDALKLCKPDSTMINCLDSLKLLGNKSLAFSMLREYLEAVSNTRQHLSVVVPGSEIPEWFMYQNEGSSITVTRPSNLYNKKKLVGYAICCVFHVLKNSRGNNRFGSYPTHQLNCRIGHGSYRIDFRDKFGQAGSDHLWLLYLSRQTCYDIRLPLESNLEPLNLIMLMYHLNPGWAKDWR</sequence>
<accession>V4VPU2</accession>
<dbReference type="OMA" id="WYLPVEY"/>
<dbReference type="InterPro" id="IPR044974">
    <property type="entry name" value="Disease_R_plants"/>
</dbReference>
<dbReference type="EMBL" id="KI536661">
    <property type="protein sequence ID" value="ESR54974.1"/>
    <property type="molecule type" value="Genomic_DNA"/>
</dbReference>
<dbReference type="Pfam" id="PF00931">
    <property type="entry name" value="NB-ARC"/>
    <property type="match status" value="1"/>
</dbReference>
<evidence type="ECO:0000256" key="5">
    <source>
        <dbReference type="ARBA" id="ARBA00022821"/>
    </source>
</evidence>
<keyword evidence="4" id="KW-0378">Hydrolase</keyword>
<dbReference type="InterPro" id="IPR003591">
    <property type="entry name" value="Leu-rich_rpt_typical-subtyp"/>
</dbReference>
<dbReference type="InterPro" id="IPR042197">
    <property type="entry name" value="Apaf_helical"/>
</dbReference>
<evidence type="ECO:0000313" key="9">
    <source>
        <dbReference type="EMBL" id="ESR54974.1"/>
    </source>
</evidence>
<dbReference type="Gene3D" id="1.10.8.430">
    <property type="entry name" value="Helical domain of apoptotic protease-activating factors"/>
    <property type="match status" value="1"/>
</dbReference>
<dbReference type="GO" id="GO:0006952">
    <property type="term" value="P:defense response"/>
    <property type="evidence" value="ECO:0007669"/>
    <property type="project" value="UniProtKB-KW"/>
</dbReference>
<dbReference type="eggNOG" id="ENOG502R41B">
    <property type="taxonomic scope" value="Eukaryota"/>
</dbReference>
<dbReference type="PANTHER" id="PTHR11017">
    <property type="entry name" value="LEUCINE-RICH REPEAT-CONTAINING PROTEIN"/>
    <property type="match status" value="1"/>
</dbReference>
<dbReference type="FunCoup" id="V4VPU2">
    <property type="interactions" value="250"/>
</dbReference>
<keyword evidence="2" id="KW-0433">Leucine-rich repeat</keyword>
<dbReference type="InterPro" id="IPR058546">
    <property type="entry name" value="RPS4B/Roq1-like_LRR"/>
</dbReference>
<dbReference type="FunFam" id="3.40.50.10140:FF:000007">
    <property type="entry name" value="Disease resistance protein (TIR-NBS-LRR class)"/>
    <property type="match status" value="1"/>
</dbReference>
<dbReference type="Gramene" id="ESR54974">
    <property type="protein sequence ID" value="ESR54974"/>
    <property type="gene ID" value="CICLE_v10018550mg"/>
</dbReference>
<reference evidence="9 10" key="1">
    <citation type="submission" date="2013-10" db="EMBL/GenBank/DDBJ databases">
        <authorList>
            <consortium name="International Citrus Genome Consortium"/>
            <person name="Jenkins J."/>
            <person name="Schmutz J."/>
            <person name="Prochnik S."/>
            <person name="Rokhsar D."/>
            <person name="Gmitter F."/>
            <person name="Ollitrault P."/>
            <person name="Machado M."/>
            <person name="Talon M."/>
            <person name="Wincker P."/>
            <person name="Jaillon O."/>
            <person name="Morgante M."/>
        </authorList>
    </citation>
    <scope>NUCLEOTIDE SEQUENCE</scope>
    <source>
        <strain evidence="10">cv. Clemenules</strain>
    </source>
</reference>
<proteinExistence type="predicted"/>
<dbReference type="GO" id="GO:0061809">
    <property type="term" value="F:NAD+ nucleosidase activity, cyclic ADP-ribose generating"/>
    <property type="evidence" value="ECO:0007669"/>
    <property type="project" value="UniProtKB-EC"/>
</dbReference>
<dbReference type="SMART" id="SM00255">
    <property type="entry name" value="TIR"/>
    <property type="match status" value="1"/>
</dbReference>
<dbReference type="InterPro" id="IPR036390">
    <property type="entry name" value="WH_DNA-bd_sf"/>
</dbReference>
<keyword evidence="6" id="KW-0520">NAD</keyword>
<dbReference type="SUPFAM" id="SSF52540">
    <property type="entry name" value="P-loop containing nucleoside triphosphate hydrolases"/>
    <property type="match status" value="1"/>
</dbReference>
<dbReference type="InterPro" id="IPR027417">
    <property type="entry name" value="P-loop_NTPase"/>
</dbReference>
<evidence type="ECO:0000256" key="3">
    <source>
        <dbReference type="ARBA" id="ARBA00022737"/>
    </source>
</evidence>
<dbReference type="SUPFAM" id="SSF46785">
    <property type="entry name" value="Winged helix' DNA-binding domain"/>
    <property type="match status" value="1"/>
</dbReference>
<dbReference type="OrthoDB" id="1217440at2759"/>
<gene>
    <name evidence="9" type="ORF">CICLE_v10018550mg</name>
</gene>
<dbReference type="PROSITE" id="PS50104">
    <property type="entry name" value="TIR"/>
    <property type="match status" value="1"/>
</dbReference>
<dbReference type="InterPro" id="IPR001611">
    <property type="entry name" value="Leu-rich_rpt"/>
</dbReference>
<dbReference type="InParanoid" id="V4VPU2"/>
<dbReference type="AlphaFoldDB" id="V4VPU2"/>
<dbReference type="InterPro" id="IPR000157">
    <property type="entry name" value="TIR_dom"/>
</dbReference>
<evidence type="ECO:0000256" key="6">
    <source>
        <dbReference type="ARBA" id="ARBA00023027"/>
    </source>
</evidence>
<keyword evidence="10" id="KW-1185">Reference proteome</keyword>
<feature type="domain" description="TIR" evidence="8">
    <location>
        <begin position="12"/>
        <end position="177"/>
    </location>
</feature>
<dbReference type="InterPro" id="IPR002182">
    <property type="entry name" value="NB-ARC"/>
</dbReference>
<dbReference type="Pfam" id="PF20160">
    <property type="entry name" value="C-JID"/>
    <property type="match status" value="1"/>
</dbReference>
<dbReference type="Gene3D" id="3.80.10.10">
    <property type="entry name" value="Ribonuclease Inhibitor"/>
    <property type="match status" value="4"/>
</dbReference>
<dbReference type="SUPFAM" id="SSF52058">
    <property type="entry name" value="L domain-like"/>
    <property type="match status" value="3"/>
</dbReference>
<evidence type="ECO:0000259" key="8">
    <source>
        <dbReference type="PROSITE" id="PS50104"/>
    </source>
</evidence>
<dbReference type="Pfam" id="PF01582">
    <property type="entry name" value="TIR"/>
    <property type="match status" value="1"/>
</dbReference>
<dbReference type="Pfam" id="PF23286">
    <property type="entry name" value="LRR_13"/>
    <property type="match status" value="2"/>
</dbReference>
<dbReference type="PANTHER" id="PTHR11017:SF510">
    <property type="entry name" value="ADP-RIBOSYL CYCLASE_CYCLIC ADP-RIBOSE HYDROLASE"/>
    <property type="match status" value="1"/>
</dbReference>
<protein>
    <recommendedName>
        <fullName evidence="1">ADP-ribosyl cyclase/cyclic ADP-ribose hydrolase</fullName>
        <ecNumber evidence="1">3.2.2.6</ecNumber>
    </recommendedName>
</protein>
<dbReference type="Gene3D" id="3.40.50.10140">
    <property type="entry name" value="Toll/interleukin-1 receptor homology (TIR) domain"/>
    <property type="match status" value="1"/>
</dbReference>
<comment type="catalytic activity">
    <reaction evidence="7">
        <text>NAD(+) + H2O = ADP-D-ribose + nicotinamide + H(+)</text>
        <dbReference type="Rhea" id="RHEA:16301"/>
        <dbReference type="ChEBI" id="CHEBI:15377"/>
        <dbReference type="ChEBI" id="CHEBI:15378"/>
        <dbReference type="ChEBI" id="CHEBI:17154"/>
        <dbReference type="ChEBI" id="CHEBI:57540"/>
        <dbReference type="ChEBI" id="CHEBI:57967"/>
        <dbReference type="EC" id="3.2.2.6"/>
    </reaction>
    <physiologicalReaction direction="left-to-right" evidence="7">
        <dbReference type="Rhea" id="RHEA:16302"/>
    </physiologicalReaction>
</comment>
<evidence type="ECO:0000256" key="1">
    <source>
        <dbReference type="ARBA" id="ARBA00011982"/>
    </source>
</evidence>
<dbReference type="KEGG" id="cic:CICLE_v10018550mg"/>
<dbReference type="InterPro" id="IPR035897">
    <property type="entry name" value="Toll_tir_struct_dom_sf"/>
</dbReference>
<name>V4VPU2_CITCL</name>
<dbReference type="SMART" id="SM00369">
    <property type="entry name" value="LRR_TYP"/>
    <property type="match status" value="3"/>
</dbReference>
<dbReference type="Proteomes" id="UP000030687">
    <property type="component" value="Unassembled WGS sequence"/>
</dbReference>